<keyword evidence="2" id="KW-1133">Transmembrane helix</keyword>
<evidence type="ECO:0000256" key="2">
    <source>
        <dbReference type="SAM" id="Phobius"/>
    </source>
</evidence>
<reference evidence="4" key="1">
    <citation type="journal article" date="2019" name="Int. J. Syst. Evol. Microbiol.">
        <title>The Global Catalogue of Microorganisms (GCM) 10K type strain sequencing project: providing services to taxonomists for standard genome sequencing and annotation.</title>
        <authorList>
            <consortium name="The Broad Institute Genomics Platform"/>
            <consortium name="The Broad Institute Genome Sequencing Center for Infectious Disease"/>
            <person name="Wu L."/>
            <person name="Ma J."/>
        </authorList>
    </citation>
    <scope>NUCLEOTIDE SEQUENCE [LARGE SCALE GENOMIC DNA]</scope>
    <source>
        <strain evidence="4">KCTC 23701</strain>
    </source>
</reference>
<evidence type="ECO:0008006" key="5">
    <source>
        <dbReference type="Google" id="ProtNLM"/>
    </source>
</evidence>
<evidence type="ECO:0000313" key="3">
    <source>
        <dbReference type="EMBL" id="GHD61084.1"/>
    </source>
</evidence>
<dbReference type="Proteomes" id="UP000604737">
    <property type="component" value="Unassembled WGS sequence"/>
</dbReference>
<keyword evidence="2" id="KW-0812">Transmembrane</keyword>
<name>A0ABQ3GZF3_9NEIS</name>
<evidence type="ECO:0000256" key="1">
    <source>
        <dbReference type="SAM" id="Coils"/>
    </source>
</evidence>
<evidence type="ECO:0000313" key="4">
    <source>
        <dbReference type="Proteomes" id="UP000604737"/>
    </source>
</evidence>
<dbReference type="Pfam" id="PF10975">
    <property type="entry name" value="DUF2802"/>
    <property type="match status" value="1"/>
</dbReference>
<comment type="caution">
    <text evidence="3">The sequence shown here is derived from an EMBL/GenBank/DDBJ whole genome shotgun (WGS) entry which is preliminary data.</text>
</comment>
<dbReference type="EMBL" id="BMYO01000003">
    <property type="protein sequence ID" value="GHD61084.1"/>
    <property type="molecule type" value="Genomic_DNA"/>
</dbReference>
<accession>A0ABQ3GZF3</accession>
<proteinExistence type="predicted"/>
<keyword evidence="4" id="KW-1185">Reference proteome</keyword>
<keyword evidence="2" id="KW-0472">Membrane</keyword>
<dbReference type="RefSeq" id="WP_189459615.1">
    <property type="nucleotide sequence ID" value="NZ_BMYO01000003.1"/>
</dbReference>
<organism evidence="3 4">
    <name type="scientific">Jeongeupia chitinilytica</name>
    <dbReference type="NCBI Taxonomy" id="1041641"/>
    <lineage>
        <taxon>Bacteria</taxon>
        <taxon>Pseudomonadati</taxon>
        <taxon>Pseudomonadota</taxon>
        <taxon>Betaproteobacteria</taxon>
        <taxon>Neisseriales</taxon>
        <taxon>Chitinibacteraceae</taxon>
        <taxon>Jeongeupia</taxon>
    </lineage>
</organism>
<dbReference type="InterPro" id="IPR021244">
    <property type="entry name" value="DUF2802"/>
</dbReference>
<feature type="transmembrane region" description="Helical" evidence="2">
    <location>
        <begin position="12"/>
        <end position="30"/>
    </location>
</feature>
<sequence>MNGILITWQQLLYVSLGLIVFYIAQLLFFLKRHGWSWPRHAGGPDNALRTEVVALRQEIERLKIRLAAQQVESVTSGAEPVAEVSEESPYAHAIRLARQGAEAAQVASVCGLSRGEVDLIIALYRKQGRR</sequence>
<gene>
    <name evidence="3" type="ORF">GCM10007350_15200</name>
</gene>
<keyword evidence="1" id="KW-0175">Coiled coil</keyword>
<feature type="coiled-coil region" evidence="1">
    <location>
        <begin position="45"/>
        <end position="72"/>
    </location>
</feature>
<protein>
    <recommendedName>
        <fullName evidence="5">DUF2802 domain-containing protein</fullName>
    </recommendedName>
</protein>